<dbReference type="AlphaFoldDB" id="A0AAW2FZD9"/>
<dbReference type="EMBL" id="JADYXP020000007">
    <property type="protein sequence ID" value="KAL0120454.1"/>
    <property type="molecule type" value="Genomic_DNA"/>
</dbReference>
<protein>
    <submittedName>
        <fullName evidence="1">Uncharacterized protein</fullName>
    </submittedName>
</protein>
<comment type="caution">
    <text evidence="1">The sequence shown here is derived from an EMBL/GenBank/DDBJ whole genome shotgun (WGS) entry which is preliminary data.</text>
</comment>
<organism evidence="1 2">
    <name type="scientific">Cardiocondyla obscurior</name>
    <dbReference type="NCBI Taxonomy" id="286306"/>
    <lineage>
        <taxon>Eukaryota</taxon>
        <taxon>Metazoa</taxon>
        <taxon>Ecdysozoa</taxon>
        <taxon>Arthropoda</taxon>
        <taxon>Hexapoda</taxon>
        <taxon>Insecta</taxon>
        <taxon>Pterygota</taxon>
        <taxon>Neoptera</taxon>
        <taxon>Endopterygota</taxon>
        <taxon>Hymenoptera</taxon>
        <taxon>Apocrita</taxon>
        <taxon>Aculeata</taxon>
        <taxon>Formicoidea</taxon>
        <taxon>Formicidae</taxon>
        <taxon>Myrmicinae</taxon>
        <taxon>Cardiocondyla</taxon>
    </lineage>
</organism>
<accession>A0AAW2FZD9</accession>
<dbReference type="Proteomes" id="UP001430953">
    <property type="component" value="Unassembled WGS sequence"/>
</dbReference>
<evidence type="ECO:0000313" key="1">
    <source>
        <dbReference type="EMBL" id="KAL0120454.1"/>
    </source>
</evidence>
<gene>
    <name evidence="1" type="ORF">PUN28_008280</name>
</gene>
<evidence type="ECO:0000313" key="2">
    <source>
        <dbReference type="Proteomes" id="UP001430953"/>
    </source>
</evidence>
<reference evidence="1 2" key="1">
    <citation type="submission" date="2023-03" db="EMBL/GenBank/DDBJ databases">
        <title>High recombination rates correlate with genetic variation in Cardiocondyla obscurior ants.</title>
        <authorList>
            <person name="Errbii M."/>
        </authorList>
    </citation>
    <scope>NUCLEOTIDE SEQUENCE [LARGE SCALE GENOMIC DNA]</scope>
    <source>
        <strain evidence="1">Alpha-2009</strain>
        <tissue evidence="1">Whole body</tissue>
    </source>
</reference>
<keyword evidence="2" id="KW-1185">Reference proteome</keyword>
<proteinExistence type="predicted"/>
<name>A0AAW2FZD9_9HYME</name>
<sequence length="103" mass="12520">MSRQTLHQVITQLWISFPNETAKLPMNWITLLDRVNILMEDQNLTNHSDYEELKKNFLKVINNWQVEFKNWSIRGSQHASIHHRLPWSIIHLYRRRRPHPLCP</sequence>